<evidence type="ECO:0000256" key="2">
    <source>
        <dbReference type="SAM" id="SignalP"/>
    </source>
</evidence>
<dbReference type="GO" id="GO:0042302">
    <property type="term" value="F:structural constituent of cuticle"/>
    <property type="evidence" value="ECO:0007669"/>
    <property type="project" value="UniProtKB-UniRule"/>
</dbReference>
<protein>
    <recommendedName>
        <fullName evidence="4">Cuticle protein</fullName>
    </recommendedName>
</protein>
<dbReference type="AlphaFoldDB" id="A0A1Y1LYM1"/>
<evidence type="ECO:0000313" key="3">
    <source>
        <dbReference type="EMBL" id="JAV78629.1"/>
    </source>
</evidence>
<name>A0A1Y1LYM1_PHOPY</name>
<proteinExistence type="predicted"/>
<dbReference type="InterPro" id="IPR000618">
    <property type="entry name" value="Insect_cuticle"/>
</dbReference>
<reference evidence="3" key="1">
    <citation type="journal article" date="2016" name="Sci. Rep.">
        <title>Molecular characterization of firefly nuptial gifts: a multi-omics approach sheds light on postcopulatory sexual selection.</title>
        <authorList>
            <person name="Al-Wathiqui N."/>
            <person name="Fallon T.R."/>
            <person name="South A."/>
            <person name="Weng J.K."/>
            <person name="Lewis S.M."/>
        </authorList>
    </citation>
    <scope>NUCLEOTIDE SEQUENCE</scope>
</reference>
<dbReference type="Pfam" id="PF00379">
    <property type="entry name" value="Chitin_bind_4"/>
    <property type="match status" value="1"/>
</dbReference>
<dbReference type="PROSITE" id="PS51155">
    <property type="entry name" value="CHIT_BIND_RR_2"/>
    <property type="match status" value="1"/>
</dbReference>
<evidence type="ECO:0008006" key="4">
    <source>
        <dbReference type="Google" id="ProtNLM"/>
    </source>
</evidence>
<feature type="chain" id="PRO_5013344876" description="Cuticle protein" evidence="2">
    <location>
        <begin position="20"/>
        <end position="386"/>
    </location>
</feature>
<keyword evidence="1" id="KW-0193">Cuticle</keyword>
<evidence type="ECO:0000256" key="1">
    <source>
        <dbReference type="PROSITE-ProRule" id="PRU00497"/>
    </source>
</evidence>
<dbReference type="EMBL" id="GEZM01043965">
    <property type="protein sequence ID" value="JAV78629.1"/>
    <property type="molecule type" value="Transcribed_RNA"/>
</dbReference>
<accession>A0A1Y1LYM1</accession>
<sequence>MQILVAVFALISVAASEHAQVVNVKQDNIGNYQLKYDIDGISRVEQRTIDGNVNGAFSFIDPHGIVRKTVFTSGSHGFHAASPDIPTPVQDTPEVALAKSQHLEVLRGAHLANGKIVLPAEKIITAPLETVVIAKNVPETLLLRSSQIGLGEEKVLATKVLRTDEIATERLPIAEKFVQTSPILRTTQLAIDSPSLVKGEISLLRTDNNFKLEPVSFTDKLIQTSSPLVRIGQIAFESEKILGNTEKLVQTSVPLVRAVEAVPEKIVRTEIPVLKSADIQEILKPAVKTVETIPLVTSDKSEIPVFRTSVPITREFIKAEIPTLKSALTLGGLESLGVLKANLESPTYRVVELPVREIASHKLVTYGDKVQLVRIGNEGLAKVILQ</sequence>
<keyword evidence="2" id="KW-0732">Signal</keyword>
<feature type="signal peptide" evidence="2">
    <location>
        <begin position="1"/>
        <end position="19"/>
    </location>
</feature>
<organism evidence="3">
    <name type="scientific">Photinus pyralis</name>
    <name type="common">Common eastern firefly</name>
    <name type="synonym">Lampyris pyralis</name>
    <dbReference type="NCBI Taxonomy" id="7054"/>
    <lineage>
        <taxon>Eukaryota</taxon>
        <taxon>Metazoa</taxon>
        <taxon>Ecdysozoa</taxon>
        <taxon>Arthropoda</taxon>
        <taxon>Hexapoda</taxon>
        <taxon>Insecta</taxon>
        <taxon>Pterygota</taxon>
        <taxon>Neoptera</taxon>
        <taxon>Endopterygota</taxon>
        <taxon>Coleoptera</taxon>
        <taxon>Polyphaga</taxon>
        <taxon>Elateriformia</taxon>
        <taxon>Elateroidea</taxon>
        <taxon>Lampyridae</taxon>
        <taxon>Lampyrinae</taxon>
        <taxon>Photinus</taxon>
    </lineage>
</organism>